<feature type="region of interest" description="Disordered" evidence="1">
    <location>
        <begin position="1"/>
        <end position="20"/>
    </location>
</feature>
<accession>A0A914PXS4</accession>
<proteinExistence type="predicted"/>
<evidence type="ECO:0000313" key="2">
    <source>
        <dbReference type="Proteomes" id="UP000887578"/>
    </source>
</evidence>
<keyword evidence="2" id="KW-1185">Reference proteome</keyword>
<dbReference type="Proteomes" id="UP000887578">
    <property type="component" value="Unplaced"/>
</dbReference>
<dbReference type="WBParaSite" id="PDA_v2.g21204.t1">
    <property type="protein sequence ID" value="PDA_v2.g21204.t1"/>
    <property type="gene ID" value="PDA_v2.g21204"/>
</dbReference>
<organism evidence="2 3">
    <name type="scientific">Panagrolaimus davidi</name>
    <dbReference type="NCBI Taxonomy" id="227884"/>
    <lineage>
        <taxon>Eukaryota</taxon>
        <taxon>Metazoa</taxon>
        <taxon>Ecdysozoa</taxon>
        <taxon>Nematoda</taxon>
        <taxon>Chromadorea</taxon>
        <taxon>Rhabditida</taxon>
        <taxon>Tylenchina</taxon>
        <taxon>Panagrolaimomorpha</taxon>
        <taxon>Panagrolaimoidea</taxon>
        <taxon>Panagrolaimidae</taxon>
        <taxon>Panagrolaimus</taxon>
    </lineage>
</organism>
<evidence type="ECO:0000256" key="1">
    <source>
        <dbReference type="SAM" id="MobiDB-lite"/>
    </source>
</evidence>
<name>A0A914PXS4_9BILA</name>
<reference evidence="3" key="1">
    <citation type="submission" date="2022-11" db="UniProtKB">
        <authorList>
            <consortium name="WormBaseParasite"/>
        </authorList>
    </citation>
    <scope>IDENTIFICATION</scope>
</reference>
<sequence>MKLRNGIKTSHIDVHDDDDVQLPPAKKVKRSVARKKYVGSPDSQLLTEYERQMYSFVSSYPQQFDLPLPIIRYVLKCLFNDPKSGYA</sequence>
<protein>
    <submittedName>
        <fullName evidence="3">Uncharacterized protein</fullName>
    </submittedName>
</protein>
<dbReference type="AlphaFoldDB" id="A0A914PXS4"/>
<evidence type="ECO:0000313" key="3">
    <source>
        <dbReference type="WBParaSite" id="PDA_v2.g21204.t1"/>
    </source>
</evidence>